<keyword evidence="7" id="KW-0648">Protein biosynthesis</keyword>
<evidence type="ECO:0000256" key="3">
    <source>
        <dbReference type="ARBA" id="ARBA00023163"/>
    </source>
</evidence>
<evidence type="ECO:0000256" key="4">
    <source>
        <dbReference type="ARBA" id="ARBA00023242"/>
    </source>
</evidence>
<comment type="similarity">
    <text evidence="5">Belongs to the TAF13 family.</text>
</comment>
<dbReference type="PANTHER" id="PTHR11380:SF5">
    <property type="entry name" value="TRANSCRIPTION INITIATION FACTOR TFIID SUBUNIT 13"/>
    <property type="match status" value="1"/>
</dbReference>
<dbReference type="InterPro" id="IPR003195">
    <property type="entry name" value="TFIID_TAF13"/>
</dbReference>
<gene>
    <name evidence="7" type="ORF">BJ684DRAFT_18767</name>
</gene>
<keyword evidence="8" id="KW-1185">Reference proteome</keyword>
<dbReference type="SUPFAM" id="SSF47113">
    <property type="entry name" value="Histone-fold"/>
    <property type="match status" value="1"/>
</dbReference>
<comment type="subcellular location">
    <subcellularLocation>
        <location evidence="1">Nucleus</location>
    </subcellularLocation>
</comment>
<dbReference type="Proteomes" id="UP000267251">
    <property type="component" value="Unassembled WGS sequence"/>
</dbReference>
<keyword evidence="3" id="KW-0804">Transcription</keyword>
<dbReference type="InterPro" id="IPR009072">
    <property type="entry name" value="Histone-fold"/>
</dbReference>
<dbReference type="GO" id="GO:0005634">
    <property type="term" value="C:nucleus"/>
    <property type="evidence" value="ECO:0007669"/>
    <property type="project" value="UniProtKB-SubCell"/>
</dbReference>
<evidence type="ECO:0000313" key="8">
    <source>
        <dbReference type="Proteomes" id="UP000267251"/>
    </source>
</evidence>
<accession>A0A4P9Y6Y8</accession>
<keyword evidence="4" id="KW-0539">Nucleus</keyword>
<dbReference type="CDD" id="cd07978">
    <property type="entry name" value="HFD_TAF13"/>
    <property type="match status" value="1"/>
</dbReference>
<evidence type="ECO:0000313" key="7">
    <source>
        <dbReference type="EMBL" id="RKP14857.1"/>
    </source>
</evidence>
<reference evidence="8" key="1">
    <citation type="journal article" date="2018" name="Nat. Microbiol.">
        <title>Leveraging single-cell genomics to expand the fungal tree of life.</title>
        <authorList>
            <person name="Ahrendt S.R."/>
            <person name="Quandt C.A."/>
            <person name="Ciobanu D."/>
            <person name="Clum A."/>
            <person name="Salamov A."/>
            <person name="Andreopoulos B."/>
            <person name="Cheng J.F."/>
            <person name="Woyke T."/>
            <person name="Pelin A."/>
            <person name="Henrissat B."/>
            <person name="Reynolds N.K."/>
            <person name="Benny G.L."/>
            <person name="Smith M.E."/>
            <person name="James T.Y."/>
            <person name="Grigoriev I.V."/>
        </authorList>
    </citation>
    <scope>NUCLEOTIDE SEQUENCE [LARGE SCALE GENOMIC DNA]</scope>
</reference>
<dbReference type="GO" id="GO:0003743">
    <property type="term" value="F:translation initiation factor activity"/>
    <property type="evidence" value="ECO:0007669"/>
    <property type="project" value="UniProtKB-KW"/>
</dbReference>
<dbReference type="OrthoDB" id="10266074at2759"/>
<name>A0A4P9Y6Y8_9FUNG</name>
<dbReference type="EMBL" id="KZ987783">
    <property type="protein sequence ID" value="RKP14857.1"/>
    <property type="molecule type" value="Genomic_DNA"/>
</dbReference>
<organism evidence="7 8">
    <name type="scientific">Piptocephalis cylindrospora</name>
    <dbReference type="NCBI Taxonomy" id="1907219"/>
    <lineage>
        <taxon>Eukaryota</taxon>
        <taxon>Fungi</taxon>
        <taxon>Fungi incertae sedis</taxon>
        <taxon>Zoopagomycota</taxon>
        <taxon>Zoopagomycotina</taxon>
        <taxon>Zoopagomycetes</taxon>
        <taxon>Zoopagales</taxon>
        <taxon>Piptocephalidaceae</taxon>
        <taxon>Piptocephalis</taxon>
    </lineage>
</organism>
<evidence type="ECO:0000256" key="2">
    <source>
        <dbReference type="ARBA" id="ARBA00023015"/>
    </source>
</evidence>
<dbReference type="GO" id="GO:0046982">
    <property type="term" value="F:protein heterodimerization activity"/>
    <property type="evidence" value="ECO:0007669"/>
    <property type="project" value="InterPro"/>
</dbReference>
<dbReference type="GO" id="GO:0006366">
    <property type="term" value="P:transcription by RNA polymerase II"/>
    <property type="evidence" value="ECO:0007669"/>
    <property type="project" value="InterPro"/>
</dbReference>
<dbReference type="Pfam" id="PF02269">
    <property type="entry name" value="TFIID-18kDa"/>
    <property type="match status" value="1"/>
</dbReference>
<sequence>MPDPLIDVRERGGAATGNGGRKRMFTKDLLLMMYGFGDAPSPSLDSANLLDDMVSEYVVSLSLEMARCMERNSSRSSAPGPVELRLALRNDPKKLARAEELLRLQEEINRTRKLYSTDEVTLKAATSGPSTGAAPGDG</sequence>
<evidence type="ECO:0000256" key="1">
    <source>
        <dbReference type="ARBA" id="ARBA00004123"/>
    </source>
</evidence>
<evidence type="ECO:0000256" key="5">
    <source>
        <dbReference type="ARBA" id="ARBA00038392"/>
    </source>
</evidence>
<keyword evidence="2" id="KW-0805">Transcription regulation</keyword>
<keyword evidence="7" id="KW-0396">Initiation factor</keyword>
<evidence type="ECO:0000256" key="6">
    <source>
        <dbReference type="ARBA" id="ARBA00040136"/>
    </source>
</evidence>
<dbReference type="Gene3D" id="1.10.20.10">
    <property type="entry name" value="Histone, subunit A"/>
    <property type="match status" value="1"/>
</dbReference>
<proteinExistence type="inferred from homology"/>
<protein>
    <recommendedName>
        <fullName evidence="6">Transcription initiation factor TFIID subunit 13</fullName>
    </recommendedName>
</protein>
<dbReference type="PANTHER" id="PTHR11380">
    <property type="entry name" value="TRANSCRIPTION INITIATION FACTOR TFIID/SUPT3-RELATED"/>
    <property type="match status" value="1"/>
</dbReference>
<dbReference type="AlphaFoldDB" id="A0A4P9Y6Y8"/>